<keyword evidence="2" id="KW-0808">Transferase</keyword>
<keyword evidence="5 8" id="KW-0863">Zinc-finger</keyword>
<sequence length="457" mass="51881">MTKIYLAVQLQIEADENLLIEQYIKIRAYPSTDVSQKFTSLKIEGEPGESFLKAKDKLEEILTGAVAMADGRTVWNDYFMQPKCLNKLKLVEDECGVVIYRDTRKQLRICGSPVDIECAQLSLQSMVASGLEAYAIVLNRSNFRWLSNGGFKQMVSALGKDVASIDTLSSPKKLLISGGPENYHKAMEILNLKSAVTSNFVKADDCIICWCPADTPVRTHCGHLYCLQCFENLCSSTASGNKEVSINCAADKREVTLSLEEIQQYLTSNTFEDLLEASFHSYIRRHPEDFHYCPSPDCGQIYRVTHLVKSRACAEHLTETCISCHESHNGQTCGEYKYQESNGKEAFEKFKSENGCKDCPRCKTPWRRLKDATTLFVLDAVFISAGFVLIRLRKTNIVMITYPWNIEILVVPLQMKMRTGRWTLTSMTTVIVRLPLFWGNWMIFLTKFLLIILTLLR</sequence>
<evidence type="ECO:0000313" key="12">
    <source>
        <dbReference type="EMBL" id="APA07180.1"/>
    </source>
</evidence>
<keyword evidence="4" id="KW-0677">Repeat</keyword>
<dbReference type="Proteomes" id="UP000177798">
    <property type="component" value="Chromosome 2"/>
</dbReference>
<evidence type="ECO:0000259" key="11">
    <source>
        <dbReference type="PROSITE" id="PS51873"/>
    </source>
</evidence>
<organism evidence="12 13">
    <name type="scientific">Sclerotinia sclerotiorum (strain ATCC 18683 / 1980 / Ss-1)</name>
    <name type="common">White mold</name>
    <name type="synonym">Whetzelinia sclerotiorum</name>
    <dbReference type="NCBI Taxonomy" id="665079"/>
    <lineage>
        <taxon>Eukaryota</taxon>
        <taxon>Fungi</taxon>
        <taxon>Dikarya</taxon>
        <taxon>Ascomycota</taxon>
        <taxon>Pezizomycotina</taxon>
        <taxon>Leotiomycetes</taxon>
        <taxon>Helotiales</taxon>
        <taxon>Sclerotiniaceae</taxon>
        <taxon>Sclerotinia</taxon>
    </lineage>
</organism>
<dbReference type="SUPFAM" id="SSF57850">
    <property type="entry name" value="RING/U-box"/>
    <property type="match status" value="1"/>
</dbReference>
<dbReference type="EMBL" id="CP017815">
    <property type="protein sequence ID" value="APA07180.1"/>
    <property type="molecule type" value="Genomic_DNA"/>
</dbReference>
<comment type="pathway">
    <text evidence="1">Protein modification; protein ubiquitination.</text>
</comment>
<keyword evidence="3" id="KW-0479">Metal-binding</keyword>
<gene>
    <name evidence="12" type="ORF">sscle_02g019500</name>
</gene>
<dbReference type="InterPro" id="IPR001841">
    <property type="entry name" value="Znf_RING"/>
</dbReference>
<keyword evidence="6" id="KW-0833">Ubl conjugation pathway</keyword>
<protein>
    <recommendedName>
        <fullName evidence="14">RING-type domain-containing protein</fullName>
    </recommendedName>
</protein>
<dbReference type="CDD" id="cd20335">
    <property type="entry name" value="BRcat_RBR"/>
    <property type="match status" value="1"/>
</dbReference>
<evidence type="ECO:0000256" key="5">
    <source>
        <dbReference type="ARBA" id="ARBA00022771"/>
    </source>
</evidence>
<feature type="domain" description="RING-type" evidence="10">
    <location>
        <begin position="206"/>
        <end position="252"/>
    </location>
</feature>
<evidence type="ECO:0000259" key="10">
    <source>
        <dbReference type="PROSITE" id="PS50089"/>
    </source>
</evidence>
<evidence type="ECO:0000256" key="6">
    <source>
        <dbReference type="ARBA" id="ARBA00022786"/>
    </source>
</evidence>
<feature type="domain" description="RING-type" evidence="11">
    <location>
        <begin position="202"/>
        <end position="365"/>
    </location>
</feature>
<evidence type="ECO:0008006" key="14">
    <source>
        <dbReference type="Google" id="ProtNLM"/>
    </source>
</evidence>
<feature type="transmembrane region" description="Helical" evidence="9">
    <location>
        <begin position="372"/>
        <end position="390"/>
    </location>
</feature>
<dbReference type="Gene3D" id="3.30.40.10">
    <property type="entry name" value="Zinc/RING finger domain, C3HC4 (zinc finger)"/>
    <property type="match status" value="1"/>
</dbReference>
<dbReference type="InterPro" id="IPR002867">
    <property type="entry name" value="IBR_dom"/>
</dbReference>
<keyword evidence="9" id="KW-1133">Transmembrane helix</keyword>
<dbReference type="InterPro" id="IPR051628">
    <property type="entry name" value="LUBAC_E3_Ligases"/>
</dbReference>
<dbReference type="PANTHER" id="PTHR22770:SF13">
    <property type="entry name" value="RING-TYPE DOMAIN-CONTAINING PROTEIN"/>
    <property type="match status" value="1"/>
</dbReference>
<keyword evidence="7" id="KW-0862">Zinc</keyword>
<dbReference type="VEuPathDB" id="FungiDB:sscle_02g019500"/>
<dbReference type="InterPro" id="IPR013083">
    <property type="entry name" value="Znf_RING/FYVE/PHD"/>
</dbReference>
<dbReference type="OrthoDB" id="10009520at2759"/>
<dbReference type="InterPro" id="IPR044066">
    <property type="entry name" value="TRIAD_supradom"/>
</dbReference>
<keyword evidence="9" id="KW-0812">Transmembrane</keyword>
<feature type="transmembrane region" description="Helical" evidence="9">
    <location>
        <begin position="435"/>
        <end position="456"/>
    </location>
</feature>
<evidence type="ECO:0000313" key="13">
    <source>
        <dbReference type="Proteomes" id="UP000177798"/>
    </source>
</evidence>
<reference evidence="13" key="1">
    <citation type="journal article" date="2017" name="Genome Biol. Evol.">
        <title>The complete genome sequence of the phytopathogenic fungus Sclerotinia sclerotiorum reveals insights into the genome architecture of broad host range pathogens.</title>
        <authorList>
            <person name="Derbyshire M."/>
            <person name="Denton-Giles M."/>
            <person name="Hegedus D."/>
            <person name="Seifbarghy S."/>
            <person name="Rollins J."/>
            <person name="van Kan J."/>
            <person name="Seidl M.F."/>
            <person name="Faino L."/>
            <person name="Mbengue M."/>
            <person name="Navaud O."/>
            <person name="Raffaele S."/>
            <person name="Hammond-Kosack K."/>
            <person name="Heard S."/>
            <person name="Oliver R."/>
        </authorList>
    </citation>
    <scope>NUCLEOTIDE SEQUENCE [LARGE SCALE GENOMIC DNA]</scope>
    <source>
        <strain evidence="13">ATCC 18683 / 1980 / Ss-1</strain>
    </source>
</reference>
<evidence type="ECO:0000256" key="7">
    <source>
        <dbReference type="ARBA" id="ARBA00022833"/>
    </source>
</evidence>
<dbReference type="AlphaFoldDB" id="A0A1D9PWW6"/>
<dbReference type="PROSITE" id="PS50089">
    <property type="entry name" value="ZF_RING_2"/>
    <property type="match status" value="1"/>
</dbReference>
<evidence type="ECO:0000256" key="1">
    <source>
        <dbReference type="ARBA" id="ARBA00004906"/>
    </source>
</evidence>
<accession>A0A1D9PWW6</accession>
<dbReference type="GO" id="GO:0016740">
    <property type="term" value="F:transferase activity"/>
    <property type="evidence" value="ECO:0007669"/>
    <property type="project" value="UniProtKB-KW"/>
</dbReference>
<name>A0A1D9PWW6_SCLS1</name>
<dbReference type="GO" id="GO:0008270">
    <property type="term" value="F:zinc ion binding"/>
    <property type="evidence" value="ECO:0007669"/>
    <property type="project" value="UniProtKB-KW"/>
</dbReference>
<evidence type="ECO:0000256" key="8">
    <source>
        <dbReference type="PROSITE-ProRule" id="PRU00175"/>
    </source>
</evidence>
<dbReference type="Pfam" id="PF01485">
    <property type="entry name" value="IBR"/>
    <property type="match status" value="1"/>
</dbReference>
<evidence type="ECO:0000256" key="2">
    <source>
        <dbReference type="ARBA" id="ARBA00022679"/>
    </source>
</evidence>
<evidence type="ECO:0000256" key="9">
    <source>
        <dbReference type="SAM" id="Phobius"/>
    </source>
</evidence>
<evidence type="ECO:0000256" key="4">
    <source>
        <dbReference type="ARBA" id="ARBA00022737"/>
    </source>
</evidence>
<proteinExistence type="predicted"/>
<evidence type="ECO:0000256" key="3">
    <source>
        <dbReference type="ARBA" id="ARBA00022723"/>
    </source>
</evidence>
<dbReference type="PANTHER" id="PTHR22770">
    <property type="entry name" value="UBIQUITIN CONJUGATING ENZYME 7 INTERACTING PROTEIN-RELATED"/>
    <property type="match status" value="1"/>
</dbReference>
<dbReference type="PROSITE" id="PS51873">
    <property type="entry name" value="TRIAD"/>
    <property type="match status" value="1"/>
</dbReference>
<keyword evidence="9" id="KW-0472">Membrane</keyword>